<comment type="similarity">
    <text evidence="2 6">Belongs to the acetyltransferase family. GNA1 subfamily.</text>
</comment>
<dbReference type="Proteomes" id="UP000018320">
    <property type="component" value="Unassembled WGS sequence"/>
</dbReference>
<dbReference type="CDD" id="cd04301">
    <property type="entry name" value="NAT_SF"/>
    <property type="match status" value="1"/>
</dbReference>
<dbReference type="AlphaFoldDB" id="V6TRR8"/>
<dbReference type="PROSITE" id="PS51186">
    <property type="entry name" value="GNAT"/>
    <property type="match status" value="1"/>
</dbReference>
<protein>
    <recommendedName>
        <fullName evidence="6">Glucosamine 6-phosphate N-acetyltransferase</fullName>
        <ecNumber evidence="6">2.3.1.4</ecNumber>
    </recommendedName>
</protein>
<dbReference type="PANTHER" id="PTHR13355:SF11">
    <property type="entry name" value="GLUCOSAMINE 6-PHOSPHATE N-ACETYLTRANSFERASE"/>
    <property type="match status" value="1"/>
</dbReference>
<organism evidence="8 9">
    <name type="scientific">Giardia intestinalis</name>
    <name type="common">Giardia lamblia</name>
    <dbReference type="NCBI Taxonomy" id="5741"/>
    <lineage>
        <taxon>Eukaryota</taxon>
        <taxon>Metamonada</taxon>
        <taxon>Diplomonadida</taxon>
        <taxon>Hexamitidae</taxon>
        <taxon>Giardiinae</taxon>
        <taxon>Giardia</taxon>
    </lineage>
</organism>
<dbReference type="SUPFAM" id="SSF55729">
    <property type="entry name" value="Acyl-CoA N-acyltransferases (Nat)"/>
    <property type="match status" value="1"/>
</dbReference>
<dbReference type="VEuPathDB" id="GiardiaDB:DHA2_14651"/>
<evidence type="ECO:0000259" key="7">
    <source>
        <dbReference type="PROSITE" id="PS51186"/>
    </source>
</evidence>
<dbReference type="PANTHER" id="PTHR13355">
    <property type="entry name" value="GLUCOSAMINE 6-PHOSPHATE N-ACETYLTRANSFERASE"/>
    <property type="match status" value="1"/>
</dbReference>
<dbReference type="Gene3D" id="3.40.630.30">
    <property type="match status" value="1"/>
</dbReference>
<reference evidence="9" key="1">
    <citation type="submission" date="2012-02" db="EMBL/GenBank/DDBJ databases">
        <title>Genome sequencing of Giardia lamblia Genotypes A2 and B isolates (DH and GS) and comparative analysis with the genomes of Genotypes A1 and E (WB and Pig).</title>
        <authorList>
            <person name="Adam R."/>
            <person name="Dahlstrom E."/>
            <person name="Martens C."/>
            <person name="Bruno D."/>
            <person name="Barbian K."/>
            <person name="Porcella S.F."/>
            <person name="Nash T."/>
        </authorList>
    </citation>
    <scope>NUCLEOTIDE SEQUENCE</scope>
    <source>
        <strain evidence="9">DH</strain>
    </source>
</reference>
<evidence type="ECO:0000256" key="6">
    <source>
        <dbReference type="RuleBase" id="RU365086"/>
    </source>
</evidence>
<comment type="catalytic activity">
    <reaction evidence="5 6">
        <text>D-glucosamine 6-phosphate + acetyl-CoA = N-acetyl-D-glucosamine 6-phosphate + CoA + H(+)</text>
        <dbReference type="Rhea" id="RHEA:10292"/>
        <dbReference type="ChEBI" id="CHEBI:15378"/>
        <dbReference type="ChEBI" id="CHEBI:57287"/>
        <dbReference type="ChEBI" id="CHEBI:57288"/>
        <dbReference type="ChEBI" id="CHEBI:57513"/>
        <dbReference type="ChEBI" id="CHEBI:58725"/>
        <dbReference type="EC" id="2.3.1.4"/>
    </reaction>
</comment>
<proteinExistence type="inferred from homology"/>
<feature type="domain" description="N-acetyltransferase" evidence="7">
    <location>
        <begin position="12"/>
        <end position="152"/>
    </location>
</feature>
<keyword evidence="3 6" id="KW-0808">Transferase</keyword>
<dbReference type="InterPro" id="IPR000182">
    <property type="entry name" value="GNAT_dom"/>
</dbReference>
<dbReference type="VEuPathDB" id="GiardiaDB:GL50803_0014651"/>
<dbReference type="VEuPathDB" id="GiardiaDB:GL50581_3691"/>
<name>V6TRR8_GIAIN</name>
<keyword evidence="4 6" id="KW-0012">Acyltransferase</keyword>
<evidence type="ECO:0000313" key="8">
    <source>
        <dbReference type="EMBL" id="ESU39705.1"/>
    </source>
</evidence>
<dbReference type="EC" id="2.3.1.4" evidence="6"/>
<evidence type="ECO:0000256" key="2">
    <source>
        <dbReference type="ARBA" id="ARBA00006048"/>
    </source>
</evidence>
<dbReference type="UniPathway" id="UPA00113">
    <property type="reaction ID" value="UER00529"/>
</dbReference>
<evidence type="ECO:0000256" key="5">
    <source>
        <dbReference type="ARBA" id="ARBA00048964"/>
    </source>
</evidence>
<evidence type="ECO:0000256" key="1">
    <source>
        <dbReference type="ARBA" id="ARBA00004832"/>
    </source>
</evidence>
<dbReference type="GO" id="GO:0006048">
    <property type="term" value="P:UDP-N-acetylglucosamine biosynthetic process"/>
    <property type="evidence" value="ECO:0007669"/>
    <property type="project" value="UniProtKB-UniRule"/>
</dbReference>
<evidence type="ECO:0000256" key="3">
    <source>
        <dbReference type="ARBA" id="ARBA00022679"/>
    </source>
</evidence>
<evidence type="ECO:0000313" key="9">
    <source>
        <dbReference type="Proteomes" id="UP000018320"/>
    </source>
</evidence>
<dbReference type="GO" id="GO:0004343">
    <property type="term" value="F:glucosamine 6-phosphate N-acetyltransferase activity"/>
    <property type="evidence" value="ECO:0007669"/>
    <property type="project" value="UniProtKB-UniRule"/>
</dbReference>
<dbReference type="FunFam" id="3.40.630.30:FF:000105">
    <property type="entry name" value="Glucosamine 6-phosphate N-acetyltransferase"/>
    <property type="match status" value="1"/>
</dbReference>
<dbReference type="InterPro" id="IPR039143">
    <property type="entry name" value="GNPNAT1-like"/>
</dbReference>
<comment type="caution">
    <text evidence="8">The sequence shown here is derived from an EMBL/GenBank/DDBJ whole genome shotgun (WGS) entry which is preliminary data.</text>
</comment>
<dbReference type="VEuPathDB" id="GiardiaDB:QR46_0272"/>
<dbReference type="InterPro" id="IPR016181">
    <property type="entry name" value="Acyl_CoA_acyltransferase"/>
</dbReference>
<dbReference type="EMBL" id="AHGT01000001">
    <property type="protein sequence ID" value="ESU39705.1"/>
    <property type="molecule type" value="Genomic_DNA"/>
</dbReference>
<gene>
    <name evidence="8" type="ORF">DHA2_14651</name>
</gene>
<sequence length="152" mass="17159">MQRGMAKYLGRYSLRSIQERDLSRLTTLLEQLSVVGEVPREKLVSFYKSVSTNPSHDVTVVVDETDTVCACATLIIEPKLLHAGRSVGHIEDVVVDLTLRNQGIGRFLITSLIERARNNDCYKVILDTDPDTAEFYKKCGMKQKGLMMAIYF</sequence>
<dbReference type="Pfam" id="PF00583">
    <property type="entry name" value="Acetyltransf_1"/>
    <property type="match status" value="1"/>
</dbReference>
<reference evidence="8 9" key="2">
    <citation type="journal article" date="2013" name="Genome Biol. Evol.">
        <title>Genome sequencing of Giardia lamblia genotypes A2 and B isolates (DH and GS) and comparative analysis with the genomes of genotypes A1 and E (WB and Pig).</title>
        <authorList>
            <person name="Adam R.D."/>
            <person name="Dahlstrom E.W."/>
            <person name="Martens C.A."/>
            <person name="Bruno D.P."/>
            <person name="Barbian K.D."/>
            <person name="Ricklefs S.M."/>
            <person name="Hernandez M.M."/>
            <person name="Narla N.P."/>
            <person name="Patel R.B."/>
            <person name="Porcella S.F."/>
            <person name="Nash T.E."/>
        </authorList>
    </citation>
    <scope>NUCLEOTIDE SEQUENCE [LARGE SCALE GENOMIC DNA]</scope>
    <source>
        <strain evidence="8 9">DH</strain>
    </source>
</reference>
<comment type="pathway">
    <text evidence="1 6">Nucleotide-sugar biosynthesis; UDP-N-acetyl-alpha-D-glucosamine biosynthesis; N-acetyl-alpha-D-glucosamine 1-phosphate from alpha-D-glucosamine 6-phosphate (route I): step 1/2.</text>
</comment>
<accession>V6TRR8</accession>
<evidence type="ECO:0000256" key="4">
    <source>
        <dbReference type="ARBA" id="ARBA00023315"/>
    </source>
</evidence>